<organism evidence="3 4">
    <name type="scientific">Daphnia magna</name>
    <dbReference type="NCBI Taxonomy" id="35525"/>
    <lineage>
        <taxon>Eukaryota</taxon>
        <taxon>Metazoa</taxon>
        <taxon>Ecdysozoa</taxon>
        <taxon>Arthropoda</taxon>
        <taxon>Crustacea</taxon>
        <taxon>Branchiopoda</taxon>
        <taxon>Diplostraca</taxon>
        <taxon>Cladocera</taxon>
        <taxon>Anomopoda</taxon>
        <taxon>Daphniidae</taxon>
        <taxon>Daphnia</taxon>
    </lineage>
</organism>
<dbReference type="EMBL" id="JAOYFB010000040">
    <property type="protein sequence ID" value="KAK4036799.1"/>
    <property type="molecule type" value="Genomic_DNA"/>
</dbReference>
<dbReference type="PANTHER" id="PTHR13052">
    <property type="entry name" value="NFRKB-RELATED"/>
    <property type="match status" value="1"/>
</dbReference>
<evidence type="ECO:0000256" key="1">
    <source>
        <dbReference type="SAM" id="MobiDB-lite"/>
    </source>
</evidence>
<reference evidence="3 4" key="1">
    <citation type="journal article" date="2023" name="Nucleic Acids Res.">
        <title>The hologenome of Daphnia magna reveals possible DNA methylation and microbiome-mediated evolution of the host genome.</title>
        <authorList>
            <person name="Chaturvedi A."/>
            <person name="Li X."/>
            <person name="Dhandapani V."/>
            <person name="Marshall H."/>
            <person name="Kissane S."/>
            <person name="Cuenca-Cambronero M."/>
            <person name="Asole G."/>
            <person name="Calvet F."/>
            <person name="Ruiz-Romero M."/>
            <person name="Marangio P."/>
            <person name="Guigo R."/>
            <person name="Rago D."/>
            <person name="Mirbahai L."/>
            <person name="Eastwood N."/>
            <person name="Colbourne J.K."/>
            <person name="Zhou J."/>
            <person name="Mallon E."/>
            <person name="Orsini L."/>
        </authorList>
    </citation>
    <scope>NUCLEOTIDE SEQUENCE [LARGE SCALE GENOMIC DNA]</scope>
    <source>
        <strain evidence="3">LRV0_1</strain>
    </source>
</reference>
<feature type="region of interest" description="Disordered" evidence="1">
    <location>
        <begin position="110"/>
        <end position="130"/>
    </location>
</feature>
<evidence type="ECO:0000313" key="4">
    <source>
        <dbReference type="Proteomes" id="UP001234178"/>
    </source>
</evidence>
<comment type="caution">
    <text evidence="3">The sequence shown here is derived from an EMBL/GenBank/DDBJ whole genome shotgun (WGS) entry which is preliminary data.</text>
</comment>
<accession>A0ABR0B524</accession>
<sequence>MPMSEQLRKMVAEGKIKKKRPRAESWTAGKRWDRLKTVKQKLETLHGENEVQYALFVVYPNPRGDPSHYLFKEGEDIEKLVNENMLFNKNFLHLKPAWKNPLNLTKSPIDTNSAADVHETDDPIRTQSGLTPEFVEENSLRAVELINSDPIPQRGETDEENSLHAVELINPDPIPQRGETDEENSLHAVELINSDPNTQRGLTSKIDEENSLRTVEIINSDPITQCGLTSEIDKVNSLRTVELINPDPNTQLGLISKKNPVPGTEMLISPGSHLLREICQPGADYKALFQLQEKCRFEQPFNPFTFIINEEEYVVGAIRKEPKQRMKTFGSLMTEPRPASVSALSLVRDAIARLPNGVGSVNDVTDLLSYSQYIKKSSKIIDLVVYCIYLYLL</sequence>
<dbReference type="Proteomes" id="UP001234178">
    <property type="component" value="Unassembled WGS sequence"/>
</dbReference>
<dbReference type="InterPro" id="IPR057748">
    <property type="entry name" value="NFRKB_WH_2"/>
</dbReference>
<name>A0ABR0B524_9CRUS</name>
<evidence type="ECO:0000259" key="2">
    <source>
        <dbReference type="Pfam" id="PF25793"/>
    </source>
</evidence>
<protein>
    <recommendedName>
        <fullName evidence="2">Nuclear factor related to kappa-B-binding protein second winged helix domain-containing protein</fullName>
    </recommendedName>
</protein>
<gene>
    <name evidence="3" type="ORF">OUZ56_028835</name>
</gene>
<keyword evidence="4" id="KW-1185">Reference proteome</keyword>
<evidence type="ECO:0000313" key="3">
    <source>
        <dbReference type="EMBL" id="KAK4036799.1"/>
    </source>
</evidence>
<proteinExistence type="predicted"/>
<feature type="domain" description="Nuclear factor related to kappa-B-binding protein second winged helix" evidence="2">
    <location>
        <begin position="287"/>
        <end position="378"/>
    </location>
</feature>
<dbReference type="PANTHER" id="PTHR13052:SF5">
    <property type="entry name" value="NFACT RNA-BINDING DOMAIN-CONTAINING PROTEIN"/>
    <property type="match status" value="1"/>
</dbReference>
<dbReference type="InterPro" id="IPR024867">
    <property type="entry name" value="NFRKB"/>
</dbReference>
<dbReference type="Pfam" id="PF25793">
    <property type="entry name" value="WHD_2nd_NFRKB"/>
    <property type="match status" value="1"/>
</dbReference>